<accession>A0A937RJ81</accession>
<dbReference type="SUPFAM" id="SSF53067">
    <property type="entry name" value="Actin-like ATPase domain"/>
    <property type="match status" value="1"/>
</dbReference>
<dbReference type="InterPro" id="IPR051338">
    <property type="entry name" value="NodU/CmcH_Carbamoyltrnsfr"/>
</dbReference>
<protein>
    <recommendedName>
        <fullName evidence="6">Carbamoyltransferase</fullName>
    </recommendedName>
</protein>
<dbReference type="CDD" id="cd24098">
    <property type="entry name" value="ASKHA_NBD_TobZ_N"/>
    <property type="match status" value="1"/>
</dbReference>
<gene>
    <name evidence="4" type="ORF">I7412_29265</name>
</gene>
<name>A0A937RJ81_9ACTN</name>
<dbReference type="Proteomes" id="UP000604475">
    <property type="component" value="Unassembled WGS sequence"/>
</dbReference>
<dbReference type="Gene3D" id="3.90.870.20">
    <property type="entry name" value="Carbamoyltransferase, C-terminal domain"/>
    <property type="match status" value="1"/>
</dbReference>
<keyword evidence="5" id="KW-1185">Reference proteome</keyword>
<dbReference type="AlphaFoldDB" id="A0A937RJ81"/>
<sequence length="572" mass="61429">MSAAAARRGAEVVLGLCAFTHDSAAALLVDGHLVGFVEEERLNGVKHTNSYPANAIAWLLDQAGLAREDVTTVAYNFAGRHYLRPLLHVPAHLVDRLTQTRAIPRARSFVTVHHRYRARMAQVRSQFPKAYLQSVLHHRAHALYAFLSSGYDEAAVLVVDSLGEIQSTTTWHANPTLQLLHAINDPASLGYAYGAITEHLGWRRGDEEGTVMALAAIGDPARFRPLMSRAIRLTRDGFALDPALLPLRVLSSRYGRVTSAFTAATCPPRRPDAQVESVHADLAAALQERTEQVMLHLAYRARGTSGSGLLCLGGGVAMNCVAVGRILQEGYFDEVHMPPAPADSGTAIGAAAAVWSDTTGRAPGGLTQRSYLGPAYPGVILSTAPRPGLSARRLTEPARELARNLAEGQIIGLFTGPVEAGPRALGNRSILASPLTDDVVKRLNATVKFREPFRPFAPVVLADKAADYFALNQLSPYMSIAVPATTLSQTVLPAVVHANGRARVQTVTQEQHPFLAELLAAFAELTGHPVLINTSLNIKGKPIAGTPELALDCLTESGLDGLLLEGWWVTRC</sequence>
<evidence type="ECO:0000313" key="4">
    <source>
        <dbReference type="EMBL" id="MBL7631177.1"/>
    </source>
</evidence>
<dbReference type="Pfam" id="PF02543">
    <property type="entry name" value="Carbam_trans_N"/>
    <property type="match status" value="1"/>
</dbReference>
<comment type="similarity">
    <text evidence="1">Belongs to the NodU/CmcH family.</text>
</comment>
<dbReference type="InterPro" id="IPR003696">
    <property type="entry name" value="Carbtransf_dom"/>
</dbReference>
<evidence type="ECO:0000256" key="1">
    <source>
        <dbReference type="ARBA" id="ARBA00006129"/>
    </source>
</evidence>
<dbReference type="InterPro" id="IPR043129">
    <property type="entry name" value="ATPase_NBD"/>
</dbReference>
<evidence type="ECO:0000313" key="5">
    <source>
        <dbReference type="Proteomes" id="UP000604475"/>
    </source>
</evidence>
<evidence type="ECO:0008006" key="6">
    <source>
        <dbReference type="Google" id="ProtNLM"/>
    </source>
</evidence>
<dbReference type="Pfam" id="PF16861">
    <property type="entry name" value="Carbam_trans_C"/>
    <property type="match status" value="1"/>
</dbReference>
<dbReference type="Gene3D" id="3.30.420.40">
    <property type="match status" value="2"/>
</dbReference>
<dbReference type="GO" id="GO:0003824">
    <property type="term" value="F:catalytic activity"/>
    <property type="evidence" value="ECO:0007669"/>
    <property type="project" value="InterPro"/>
</dbReference>
<organism evidence="4 5">
    <name type="scientific">Frankia nepalensis</name>
    <dbReference type="NCBI Taxonomy" id="1836974"/>
    <lineage>
        <taxon>Bacteria</taxon>
        <taxon>Bacillati</taxon>
        <taxon>Actinomycetota</taxon>
        <taxon>Actinomycetes</taxon>
        <taxon>Frankiales</taxon>
        <taxon>Frankiaceae</taxon>
        <taxon>Frankia</taxon>
    </lineage>
</organism>
<feature type="domain" description="Carbamoyltransferase C-terminal" evidence="3">
    <location>
        <begin position="402"/>
        <end position="571"/>
    </location>
</feature>
<dbReference type="EMBL" id="JAEACQ010000261">
    <property type="protein sequence ID" value="MBL7631177.1"/>
    <property type="molecule type" value="Genomic_DNA"/>
</dbReference>
<dbReference type="InterPro" id="IPR038152">
    <property type="entry name" value="Carbam_trans_C_sf"/>
</dbReference>
<proteinExistence type="inferred from homology"/>
<comment type="caution">
    <text evidence="4">The sequence shown here is derived from an EMBL/GenBank/DDBJ whole genome shotgun (WGS) entry which is preliminary data.</text>
</comment>
<feature type="domain" description="Carbamoyltransferase" evidence="2">
    <location>
        <begin position="13"/>
        <end position="351"/>
    </location>
</feature>
<dbReference type="PANTHER" id="PTHR34847">
    <property type="entry name" value="NODULATION PROTEIN U"/>
    <property type="match status" value="1"/>
</dbReference>
<reference evidence="4" key="1">
    <citation type="submission" date="2020-12" db="EMBL/GenBank/DDBJ databases">
        <title>Genomic characterization of non-nitrogen-fixing Frankia strains.</title>
        <authorList>
            <person name="Carlos-Shanley C."/>
            <person name="Guerra T."/>
            <person name="Hahn D."/>
        </authorList>
    </citation>
    <scope>NUCLEOTIDE SEQUENCE</scope>
    <source>
        <strain evidence="4">CN6</strain>
    </source>
</reference>
<evidence type="ECO:0000259" key="3">
    <source>
        <dbReference type="Pfam" id="PF16861"/>
    </source>
</evidence>
<dbReference type="RefSeq" id="WP_203001877.1">
    <property type="nucleotide sequence ID" value="NZ_JADWYU010000086.1"/>
</dbReference>
<dbReference type="PANTHER" id="PTHR34847:SF1">
    <property type="entry name" value="NODULATION PROTEIN U"/>
    <property type="match status" value="1"/>
</dbReference>
<dbReference type="InterPro" id="IPR031730">
    <property type="entry name" value="Carbam_trans_C"/>
</dbReference>
<evidence type="ECO:0000259" key="2">
    <source>
        <dbReference type="Pfam" id="PF02543"/>
    </source>
</evidence>